<dbReference type="PROSITE" id="PS50192">
    <property type="entry name" value="T_SNARE"/>
    <property type="match status" value="1"/>
</dbReference>
<evidence type="ECO:0000256" key="11">
    <source>
        <dbReference type="PROSITE-ProRule" id="PRU00284"/>
    </source>
</evidence>
<feature type="domain" description="Methyl-accepting transducer" evidence="14">
    <location>
        <begin position="249"/>
        <end position="485"/>
    </location>
</feature>
<dbReference type="GO" id="GO:0005886">
    <property type="term" value="C:plasma membrane"/>
    <property type="evidence" value="ECO:0007669"/>
    <property type="project" value="UniProtKB-SubCell"/>
</dbReference>
<dbReference type="PROSITE" id="PS50112">
    <property type="entry name" value="PAS"/>
    <property type="match status" value="1"/>
</dbReference>
<evidence type="ECO:0000256" key="7">
    <source>
        <dbReference type="ARBA" id="ARBA00022989"/>
    </source>
</evidence>
<keyword evidence="8 13" id="KW-0472">Membrane</keyword>
<evidence type="ECO:0000256" key="3">
    <source>
        <dbReference type="ARBA" id="ARBA00022481"/>
    </source>
</evidence>
<keyword evidence="5" id="KW-0997">Cell inner membrane</keyword>
<evidence type="ECO:0000313" key="17">
    <source>
        <dbReference type="EMBL" id="SMQ58416.1"/>
    </source>
</evidence>
<dbReference type="OrthoDB" id="5675566at2"/>
<dbReference type="CDD" id="cd11386">
    <property type="entry name" value="MCP_signal"/>
    <property type="match status" value="1"/>
</dbReference>
<dbReference type="CDD" id="cd00130">
    <property type="entry name" value="PAS"/>
    <property type="match status" value="1"/>
</dbReference>
<dbReference type="InterPro" id="IPR000727">
    <property type="entry name" value="T_SNARE_dom"/>
</dbReference>
<keyword evidence="2" id="KW-1003">Cell membrane</keyword>
<evidence type="ECO:0000313" key="18">
    <source>
        <dbReference type="Proteomes" id="UP000194450"/>
    </source>
</evidence>
<dbReference type="FunFam" id="3.30.450.20:FF:000046">
    <property type="entry name" value="Aerotaxis sensor receptor"/>
    <property type="match status" value="1"/>
</dbReference>
<dbReference type="EMBL" id="FXWH01000001">
    <property type="protein sequence ID" value="SMQ58416.1"/>
    <property type="molecule type" value="Genomic_DNA"/>
</dbReference>
<dbReference type="GO" id="GO:0007165">
    <property type="term" value="P:signal transduction"/>
    <property type="evidence" value="ECO:0007669"/>
    <property type="project" value="UniProtKB-KW"/>
</dbReference>
<evidence type="ECO:0000256" key="4">
    <source>
        <dbReference type="ARBA" id="ARBA00022500"/>
    </source>
</evidence>
<evidence type="ECO:0000256" key="8">
    <source>
        <dbReference type="ARBA" id="ARBA00023136"/>
    </source>
</evidence>
<sequence>MRNNQPVTQKERTFPQGYRLISSTDARGVIKHCNEEFVEVSGYSREEIIGAPHNILRHPDMPASVFKHMWDTIKSGKPWMGLVKNRCKNGDYYWVSAYVTPIQEDSKVIGYESVRVAASKTEKERAMGMYERINAGKHALTFSKRLALTARDLLPVAAPTFIAAVALWFTHGWMAAAIAAAGGLVAIVLYGWYIGKMMQGFLDIRKDAFSSELVGMTYTGHQGREARLGLLLMSEGARNRTALARIGDAVNNLISIATDTREQASSSSGKVQQQTAATEQTATAMNEMAASIQEVADTVEKNAEYAESAAINVRSSVTLAREASEVIRGLHGAVEQIANTVKALDESTGEIGAAADLISSIAEQTNLLALNAAIEAARAGEHGRGFAVVADEVRSLAGRTRDSTEGIHTVIDNLRERAKEAVTVSKQGEEAAADGVAKVQKADEALQEIDEAIQQISDMSVQMASAVEEQSGVAEHISEQITEISSLAQDTLENARATDHSSAELHETVQTLRSLVARFSSHTK</sequence>
<evidence type="ECO:0000256" key="12">
    <source>
        <dbReference type="SAM" id="Coils"/>
    </source>
</evidence>
<dbReference type="PANTHER" id="PTHR32089:SF74">
    <property type="entry name" value="METHYL-ACCEPTING CHEMOTAXIS PROTEIN AER"/>
    <property type="match status" value="1"/>
</dbReference>
<dbReference type="InterPro" id="IPR035965">
    <property type="entry name" value="PAS-like_dom_sf"/>
</dbReference>
<reference evidence="18" key="1">
    <citation type="submission" date="2017-04" db="EMBL/GenBank/DDBJ databases">
        <authorList>
            <person name="Varghese N."/>
            <person name="Submissions S."/>
        </authorList>
    </citation>
    <scope>NUCLEOTIDE SEQUENCE [LARGE SCALE GENOMIC DNA]</scope>
</reference>
<evidence type="ECO:0000256" key="1">
    <source>
        <dbReference type="ARBA" id="ARBA00004429"/>
    </source>
</evidence>
<feature type="transmembrane region" description="Helical" evidence="13">
    <location>
        <begin position="175"/>
        <end position="195"/>
    </location>
</feature>
<evidence type="ECO:0000259" key="15">
    <source>
        <dbReference type="PROSITE" id="PS50112"/>
    </source>
</evidence>
<dbReference type="Pfam" id="PF08447">
    <property type="entry name" value="PAS_3"/>
    <property type="match status" value="1"/>
</dbReference>
<dbReference type="SUPFAM" id="SSF58104">
    <property type="entry name" value="Methyl-accepting chemotaxis protein (MCP) signaling domain"/>
    <property type="match status" value="1"/>
</dbReference>
<dbReference type="NCBIfam" id="TIGR00229">
    <property type="entry name" value="sensory_box"/>
    <property type="match status" value="1"/>
</dbReference>
<evidence type="ECO:0000259" key="16">
    <source>
        <dbReference type="PROSITE" id="PS50192"/>
    </source>
</evidence>
<dbReference type="PROSITE" id="PS50111">
    <property type="entry name" value="CHEMOTAXIS_TRANSDUC_2"/>
    <property type="match status" value="1"/>
</dbReference>
<keyword evidence="18" id="KW-1185">Reference proteome</keyword>
<evidence type="ECO:0000256" key="13">
    <source>
        <dbReference type="SAM" id="Phobius"/>
    </source>
</evidence>
<evidence type="ECO:0000256" key="6">
    <source>
        <dbReference type="ARBA" id="ARBA00022692"/>
    </source>
</evidence>
<name>A0A1Y6E6U2_9GAMM</name>
<dbReference type="InterPro" id="IPR004089">
    <property type="entry name" value="MCPsignal_dom"/>
</dbReference>
<comment type="similarity">
    <text evidence="10">Belongs to the methyl-accepting chemotaxis (MCP) protein family.</text>
</comment>
<accession>A0A1Y6E6U2</accession>
<keyword evidence="7 13" id="KW-1133">Transmembrane helix</keyword>
<dbReference type="RefSeq" id="WP_086433319.1">
    <property type="nucleotide sequence ID" value="NZ_FXWH01000001.1"/>
</dbReference>
<dbReference type="AlphaFoldDB" id="A0A1Y6E6U2"/>
<dbReference type="Pfam" id="PF00015">
    <property type="entry name" value="MCPsignal"/>
    <property type="match status" value="1"/>
</dbReference>
<dbReference type="SMART" id="SM00283">
    <property type="entry name" value="MA"/>
    <property type="match status" value="1"/>
</dbReference>
<evidence type="ECO:0000256" key="10">
    <source>
        <dbReference type="ARBA" id="ARBA00029447"/>
    </source>
</evidence>
<feature type="coiled-coil region" evidence="12">
    <location>
        <begin position="439"/>
        <end position="469"/>
    </location>
</feature>
<dbReference type="Gene3D" id="1.10.287.950">
    <property type="entry name" value="Methyl-accepting chemotaxis protein"/>
    <property type="match status" value="1"/>
</dbReference>
<feature type="domain" description="PAS" evidence="15">
    <location>
        <begin position="25"/>
        <end position="76"/>
    </location>
</feature>
<dbReference type="InterPro" id="IPR013655">
    <property type="entry name" value="PAS_fold_3"/>
</dbReference>
<evidence type="ECO:0000256" key="2">
    <source>
        <dbReference type="ARBA" id="ARBA00022475"/>
    </source>
</evidence>
<feature type="domain" description="T-SNARE coiled-coil homology" evidence="16">
    <location>
        <begin position="436"/>
        <end position="498"/>
    </location>
</feature>
<dbReference type="InterPro" id="IPR000014">
    <property type="entry name" value="PAS"/>
</dbReference>
<evidence type="ECO:0000256" key="9">
    <source>
        <dbReference type="ARBA" id="ARBA00023224"/>
    </source>
</evidence>
<keyword evidence="12" id="KW-0175">Coiled coil</keyword>
<keyword evidence="9 11" id="KW-0807">Transducer</keyword>
<evidence type="ECO:0000259" key="14">
    <source>
        <dbReference type="PROSITE" id="PS50111"/>
    </source>
</evidence>
<comment type="subcellular location">
    <subcellularLocation>
        <location evidence="1">Cell inner membrane</location>
        <topology evidence="1">Multi-pass membrane protein</topology>
    </subcellularLocation>
</comment>
<gene>
    <name evidence="17" type="ORF">SAMN06297229_0112</name>
</gene>
<keyword evidence="4" id="KW-0145">Chemotaxis</keyword>
<keyword evidence="6 13" id="KW-0812">Transmembrane</keyword>
<keyword evidence="3" id="KW-0488">Methylation</keyword>
<dbReference type="PANTHER" id="PTHR32089">
    <property type="entry name" value="METHYL-ACCEPTING CHEMOTAXIS PROTEIN MCPB"/>
    <property type="match status" value="1"/>
</dbReference>
<dbReference type="Proteomes" id="UP000194450">
    <property type="component" value="Unassembled WGS sequence"/>
</dbReference>
<organism evidence="17 18">
    <name type="scientific">Pseudidiomarina planktonica</name>
    <dbReference type="NCBI Taxonomy" id="1323738"/>
    <lineage>
        <taxon>Bacteria</taxon>
        <taxon>Pseudomonadati</taxon>
        <taxon>Pseudomonadota</taxon>
        <taxon>Gammaproteobacteria</taxon>
        <taxon>Alteromonadales</taxon>
        <taxon>Idiomarinaceae</taxon>
        <taxon>Pseudidiomarina</taxon>
    </lineage>
</organism>
<dbReference type="SUPFAM" id="SSF55785">
    <property type="entry name" value="PYP-like sensor domain (PAS domain)"/>
    <property type="match status" value="1"/>
</dbReference>
<feature type="transmembrane region" description="Helical" evidence="13">
    <location>
        <begin position="153"/>
        <end position="169"/>
    </location>
</feature>
<evidence type="ECO:0000256" key="5">
    <source>
        <dbReference type="ARBA" id="ARBA00022519"/>
    </source>
</evidence>
<dbReference type="Gene3D" id="3.30.450.20">
    <property type="entry name" value="PAS domain"/>
    <property type="match status" value="1"/>
</dbReference>
<dbReference type="FunFam" id="1.10.287.950:FF:000001">
    <property type="entry name" value="Methyl-accepting chemotaxis sensory transducer"/>
    <property type="match status" value="1"/>
</dbReference>
<proteinExistence type="inferred from homology"/>
<protein>
    <submittedName>
        <fullName evidence="17">Methyl-accepting chemotaxis sensory transducer with Pas/Pac sensor</fullName>
    </submittedName>
</protein>
<dbReference type="GO" id="GO:0052131">
    <property type="term" value="P:positive aerotaxis"/>
    <property type="evidence" value="ECO:0007669"/>
    <property type="project" value="UniProtKB-ARBA"/>
</dbReference>